<dbReference type="HOGENOM" id="CLU_2593410_0_0_1"/>
<dbReference type="AlphaFoldDB" id="G7KDH0"/>
<sequence length="80" mass="9083">MIWASTLQIQKHGYSGDLDFIILFVGIVPLYAINLDVDLNVNDCFKAVTRGHSDYVNDCFNVADRQKIKGFELTKIFKEG</sequence>
<protein>
    <submittedName>
        <fullName evidence="2">Transmembrane protein, putative</fullName>
    </submittedName>
</protein>
<dbReference type="EMBL" id="CM001221">
    <property type="protein sequence ID" value="AES94105.1"/>
    <property type="molecule type" value="Genomic_DNA"/>
</dbReference>
<organism evidence="2 4">
    <name type="scientific">Medicago truncatula</name>
    <name type="common">Barrel medic</name>
    <name type="synonym">Medicago tribuloides</name>
    <dbReference type="NCBI Taxonomy" id="3880"/>
    <lineage>
        <taxon>Eukaryota</taxon>
        <taxon>Viridiplantae</taxon>
        <taxon>Streptophyta</taxon>
        <taxon>Embryophyta</taxon>
        <taxon>Tracheophyta</taxon>
        <taxon>Spermatophyta</taxon>
        <taxon>Magnoliopsida</taxon>
        <taxon>eudicotyledons</taxon>
        <taxon>Gunneridae</taxon>
        <taxon>Pentapetalae</taxon>
        <taxon>rosids</taxon>
        <taxon>fabids</taxon>
        <taxon>Fabales</taxon>
        <taxon>Fabaceae</taxon>
        <taxon>Papilionoideae</taxon>
        <taxon>50 kb inversion clade</taxon>
        <taxon>NPAAA clade</taxon>
        <taxon>Hologalegina</taxon>
        <taxon>IRL clade</taxon>
        <taxon>Trifolieae</taxon>
        <taxon>Medicago</taxon>
    </lineage>
</organism>
<dbReference type="Proteomes" id="UP000002051">
    <property type="component" value="Chromosome 5"/>
</dbReference>
<reference evidence="2 4" key="1">
    <citation type="journal article" date="2011" name="Nature">
        <title>The Medicago genome provides insight into the evolution of rhizobial symbioses.</title>
        <authorList>
            <person name="Young N.D."/>
            <person name="Debelle F."/>
            <person name="Oldroyd G.E."/>
            <person name="Geurts R."/>
            <person name="Cannon S.B."/>
            <person name="Udvardi M.K."/>
            <person name="Benedito V.A."/>
            <person name="Mayer K.F."/>
            <person name="Gouzy J."/>
            <person name="Schoof H."/>
            <person name="Van de Peer Y."/>
            <person name="Proost S."/>
            <person name="Cook D.R."/>
            <person name="Meyers B.C."/>
            <person name="Spannagl M."/>
            <person name="Cheung F."/>
            <person name="De Mita S."/>
            <person name="Krishnakumar V."/>
            <person name="Gundlach H."/>
            <person name="Zhou S."/>
            <person name="Mudge J."/>
            <person name="Bharti A.K."/>
            <person name="Murray J.D."/>
            <person name="Naoumkina M.A."/>
            <person name="Rosen B."/>
            <person name="Silverstein K.A."/>
            <person name="Tang H."/>
            <person name="Rombauts S."/>
            <person name="Zhao P.X."/>
            <person name="Zhou P."/>
            <person name="Barbe V."/>
            <person name="Bardou P."/>
            <person name="Bechner M."/>
            <person name="Bellec A."/>
            <person name="Berger A."/>
            <person name="Berges H."/>
            <person name="Bidwell S."/>
            <person name="Bisseling T."/>
            <person name="Choisne N."/>
            <person name="Couloux A."/>
            <person name="Denny R."/>
            <person name="Deshpande S."/>
            <person name="Dai X."/>
            <person name="Doyle J.J."/>
            <person name="Dudez A.M."/>
            <person name="Farmer A.D."/>
            <person name="Fouteau S."/>
            <person name="Franken C."/>
            <person name="Gibelin C."/>
            <person name="Gish J."/>
            <person name="Goldstein S."/>
            <person name="Gonzalez A.J."/>
            <person name="Green P.J."/>
            <person name="Hallab A."/>
            <person name="Hartog M."/>
            <person name="Hua A."/>
            <person name="Humphray S.J."/>
            <person name="Jeong D.H."/>
            <person name="Jing Y."/>
            <person name="Jocker A."/>
            <person name="Kenton S.M."/>
            <person name="Kim D.J."/>
            <person name="Klee K."/>
            <person name="Lai H."/>
            <person name="Lang C."/>
            <person name="Lin S."/>
            <person name="Macmil S.L."/>
            <person name="Magdelenat G."/>
            <person name="Matthews L."/>
            <person name="McCorrison J."/>
            <person name="Monaghan E.L."/>
            <person name="Mun J.H."/>
            <person name="Najar F.Z."/>
            <person name="Nicholson C."/>
            <person name="Noirot C."/>
            <person name="O'Bleness M."/>
            <person name="Paule C.R."/>
            <person name="Poulain J."/>
            <person name="Prion F."/>
            <person name="Qin B."/>
            <person name="Qu C."/>
            <person name="Retzel E.F."/>
            <person name="Riddle C."/>
            <person name="Sallet E."/>
            <person name="Samain S."/>
            <person name="Samson N."/>
            <person name="Sanders I."/>
            <person name="Saurat O."/>
            <person name="Scarpelli C."/>
            <person name="Schiex T."/>
            <person name="Segurens B."/>
            <person name="Severin A.J."/>
            <person name="Sherrier D.J."/>
            <person name="Shi R."/>
            <person name="Sims S."/>
            <person name="Singer S.R."/>
            <person name="Sinharoy S."/>
            <person name="Sterck L."/>
            <person name="Viollet A."/>
            <person name="Wang B.B."/>
            <person name="Wang K."/>
            <person name="Wang M."/>
            <person name="Wang X."/>
            <person name="Warfsmann J."/>
            <person name="Weissenbach J."/>
            <person name="White D.D."/>
            <person name="White J.D."/>
            <person name="Wiley G.B."/>
            <person name="Wincker P."/>
            <person name="Xing Y."/>
            <person name="Yang L."/>
            <person name="Yao Z."/>
            <person name="Ying F."/>
            <person name="Zhai J."/>
            <person name="Zhou L."/>
            <person name="Zuber A."/>
            <person name="Denarie J."/>
            <person name="Dixon R.A."/>
            <person name="May G.D."/>
            <person name="Schwartz D.C."/>
            <person name="Rogers J."/>
            <person name="Quetier F."/>
            <person name="Town C.D."/>
            <person name="Roe B.A."/>
        </authorList>
    </citation>
    <scope>NUCLEOTIDE SEQUENCE [LARGE SCALE GENOMIC DNA]</scope>
    <source>
        <strain evidence="2">A17</strain>
        <strain evidence="3 4">cv. Jemalong A17</strain>
    </source>
</reference>
<proteinExistence type="predicted"/>
<feature type="transmembrane region" description="Helical" evidence="1">
    <location>
        <begin position="20"/>
        <end position="37"/>
    </location>
</feature>
<reference evidence="2 4" key="2">
    <citation type="journal article" date="2014" name="BMC Genomics">
        <title>An improved genome release (version Mt4.0) for the model legume Medicago truncatula.</title>
        <authorList>
            <person name="Tang H."/>
            <person name="Krishnakumar V."/>
            <person name="Bidwell S."/>
            <person name="Rosen B."/>
            <person name="Chan A."/>
            <person name="Zhou S."/>
            <person name="Gentzbittel L."/>
            <person name="Childs K.L."/>
            <person name="Yandell M."/>
            <person name="Gundlach H."/>
            <person name="Mayer K.F."/>
            <person name="Schwartz D.C."/>
            <person name="Town C.D."/>
        </authorList>
    </citation>
    <scope>GENOME REANNOTATION</scope>
    <source>
        <strain evidence="3 4">cv. Jemalong A17</strain>
    </source>
</reference>
<name>G7KDH0_MEDTR</name>
<evidence type="ECO:0000256" key="1">
    <source>
        <dbReference type="SAM" id="Phobius"/>
    </source>
</evidence>
<dbReference type="EnsemblPlants" id="AES94105">
    <property type="protein sequence ID" value="AES94105"/>
    <property type="gene ID" value="MTR_5g010820"/>
</dbReference>
<keyword evidence="1" id="KW-0472">Membrane</keyword>
<evidence type="ECO:0000313" key="3">
    <source>
        <dbReference type="EnsemblPlants" id="AES94105"/>
    </source>
</evidence>
<gene>
    <name evidence="2" type="ordered locus">MTR_5g010820</name>
</gene>
<dbReference type="PaxDb" id="3880-AES94105"/>
<keyword evidence="1 2" id="KW-0812">Transmembrane</keyword>
<accession>G7KDH0</accession>
<reference evidence="3" key="3">
    <citation type="submission" date="2015-04" db="UniProtKB">
        <authorList>
            <consortium name="EnsemblPlants"/>
        </authorList>
    </citation>
    <scope>IDENTIFICATION</scope>
    <source>
        <strain evidence="3">cv. Jemalong A17</strain>
    </source>
</reference>
<keyword evidence="4" id="KW-1185">Reference proteome</keyword>
<evidence type="ECO:0000313" key="2">
    <source>
        <dbReference type="EMBL" id="AES94105.1"/>
    </source>
</evidence>
<evidence type="ECO:0000313" key="4">
    <source>
        <dbReference type="Proteomes" id="UP000002051"/>
    </source>
</evidence>
<keyword evidence="1" id="KW-1133">Transmembrane helix</keyword>